<accession>A0A177JMX8</accession>
<dbReference type="Proteomes" id="UP000077262">
    <property type="component" value="Unassembled WGS sequence"/>
</dbReference>
<name>A0A177JMX8_SPHYA</name>
<sequence>MTIVLALIVFTLLLIGINGLKMHRRIRNLEIASSTKSGQIATLQSAVSTQSCSIGSNAADIANLKTRLAS</sequence>
<dbReference type="EMBL" id="LSTR01000040">
    <property type="protein sequence ID" value="OAH42582.1"/>
    <property type="molecule type" value="Genomic_DNA"/>
</dbReference>
<dbReference type="RefSeq" id="WP_017502159.1">
    <property type="nucleotide sequence ID" value="NZ_LSTR01000040.1"/>
</dbReference>
<reference evidence="1 2" key="1">
    <citation type="submission" date="2016-02" db="EMBL/GenBank/DDBJ databases">
        <authorList>
            <person name="Wen L."/>
            <person name="He K."/>
            <person name="Yang H."/>
        </authorList>
    </citation>
    <scope>NUCLEOTIDE SEQUENCE [LARGE SCALE GENOMIC DNA]</scope>
    <source>
        <strain evidence="1 2">CD09_2</strain>
    </source>
</reference>
<organism evidence="1 2">
    <name type="scientific">Sphingobium yanoikuyae</name>
    <name type="common">Sphingomonas yanoikuyae</name>
    <dbReference type="NCBI Taxonomy" id="13690"/>
    <lineage>
        <taxon>Bacteria</taxon>
        <taxon>Pseudomonadati</taxon>
        <taxon>Pseudomonadota</taxon>
        <taxon>Alphaproteobacteria</taxon>
        <taxon>Sphingomonadales</taxon>
        <taxon>Sphingomonadaceae</taxon>
        <taxon>Sphingobium</taxon>
    </lineage>
</organism>
<gene>
    <name evidence="1" type="ORF">AX777_04855</name>
</gene>
<protein>
    <submittedName>
        <fullName evidence="1">Uncharacterized protein</fullName>
    </submittedName>
</protein>
<evidence type="ECO:0000313" key="1">
    <source>
        <dbReference type="EMBL" id="OAH42582.1"/>
    </source>
</evidence>
<evidence type="ECO:0000313" key="2">
    <source>
        <dbReference type="Proteomes" id="UP000077262"/>
    </source>
</evidence>
<proteinExistence type="predicted"/>
<comment type="caution">
    <text evidence="1">The sequence shown here is derived from an EMBL/GenBank/DDBJ whole genome shotgun (WGS) entry which is preliminary data.</text>
</comment>
<dbReference type="AlphaFoldDB" id="A0A177JMX8"/>